<dbReference type="GO" id="GO:1901982">
    <property type="term" value="F:maltose binding"/>
    <property type="evidence" value="ECO:0007669"/>
    <property type="project" value="TreeGrafter"/>
</dbReference>
<keyword evidence="3 4" id="KW-0732">Signal</keyword>
<evidence type="ECO:0000256" key="2">
    <source>
        <dbReference type="ARBA" id="ARBA00022448"/>
    </source>
</evidence>
<dbReference type="Proteomes" id="UP000374630">
    <property type="component" value="Unassembled WGS sequence"/>
</dbReference>
<keyword evidence="2" id="KW-0813">Transport</keyword>
<feature type="chain" id="PRO_5030131986" evidence="4">
    <location>
        <begin position="25"/>
        <end position="418"/>
    </location>
</feature>
<protein>
    <submittedName>
        <fullName evidence="6">Extracellular solute-binding protein</fullName>
    </submittedName>
</protein>
<feature type="signal peptide" evidence="4">
    <location>
        <begin position="1"/>
        <end position="24"/>
    </location>
</feature>
<dbReference type="Proteomes" id="UP000345527">
    <property type="component" value="Unassembled WGS sequence"/>
</dbReference>
<keyword evidence="8" id="KW-1185">Reference proteome</keyword>
<evidence type="ECO:0000256" key="1">
    <source>
        <dbReference type="ARBA" id="ARBA00008520"/>
    </source>
</evidence>
<evidence type="ECO:0000256" key="4">
    <source>
        <dbReference type="SAM" id="SignalP"/>
    </source>
</evidence>
<dbReference type="Pfam" id="PF13416">
    <property type="entry name" value="SBP_bac_8"/>
    <property type="match status" value="1"/>
</dbReference>
<gene>
    <name evidence="6" type="ORF">EM848_08805</name>
    <name evidence="5" type="ORF">EMO90_10650</name>
</gene>
<proteinExistence type="inferred from homology"/>
<dbReference type="PROSITE" id="PS51257">
    <property type="entry name" value="PROKAR_LIPOPROTEIN"/>
    <property type="match status" value="1"/>
</dbReference>
<dbReference type="EMBL" id="RZOA01000018">
    <property type="protein sequence ID" value="KAA8822299.1"/>
    <property type="molecule type" value="Genomic_DNA"/>
</dbReference>
<comment type="caution">
    <text evidence="6">The sequence shown here is derived from an EMBL/GenBank/DDBJ whole genome shotgun (WGS) entry which is preliminary data.</text>
</comment>
<dbReference type="PANTHER" id="PTHR30061">
    <property type="entry name" value="MALTOSE-BINDING PERIPLASMIC PROTEIN"/>
    <property type="match status" value="1"/>
</dbReference>
<accession>A0A5J5DT08</accession>
<dbReference type="GO" id="GO:0015768">
    <property type="term" value="P:maltose transport"/>
    <property type="evidence" value="ECO:0007669"/>
    <property type="project" value="TreeGrafter"/>
</dbReference>
<dbReference type="AlphaFoldDB" id="A0A5J5DT08"/>
<dbReference type="OrthoDB" id="9764072at2"/>
<name>A0A5J5DT08_9BIFI</name>
<evidence type="ECO:0000313" key="6">
    <source>
        <dbReference type="EMBL" id="KAA8822299.1"/>
    </source>
</evidence>
<dbReference type="SUPFAM" id="SSF53850">
    <property type="entry name" value="Periplasmic binding protein-like II"/>
    <property type="match status" value="1"/>
</dbReference>
<organism evidence="6 7">
    <name type="scientific">Bifidobacterium vespertilionis</name>
    <dbReference type="NCBI Taxonomy" id="2562524"/>
    <lineage>
        <taxon>Bacteria</taxon>
        <taxon>Bacillati</taxon>
        <taxon>Actinomycetota</taxon>
        <taxon>Actinomycetes</taxon>
        <taxon>Bifidobacteriales</taxon>
        <taxon>Bifidobacteriaceae</taxon>
        <taxon>Bifidobacterium</taxon>
    </lineage>
</organism>
<dbReference type="RefSeq" id="WP_150354563.1">
    <property type="nucleotide sequence ID" value="NZ_RZNZ01000017.1"/>
</dbReference>
<dbReference type="Gene3D" id="3.40.190.10">
    <property type="entry name" value="Periplasmic binding protein-like II"/>
    <property type="match status" value="2"/>
</dbReference>
<evidence type="ECO:0000313" key="8">
    <source>
        <dbReference type="Proteomes" id="UP000374630"/>
    </source>
</evidence>
<evidence type="ECO:0000313" key="5">
    <source>
        <dbReference type="EMBL" id="KAA8818049.1"/>
    </source>
</evidence>
<evidence type="ECO:0000313" key="7">
    <source>
        <dbReference type="Proteomes" id="UP000345527"/>
    </source>
</evidence>
<dbReference type="PANTHER" id="PTHR30061:SF50">
    <property type="entry name" value="MALTOSE_MALTODEXTRIN-BINDING PERIPLASMIC PROTEIN"/>
    <property type="match status" value="1"/>
</dbReference>
<evidence type="ECO:0000256" key="3">
    <source>
        <dbReference type="ARBA" id="ARBA00022729"/>
    </source>
</evidence>
<dbReference type="EMBL" id="RZNZ01000017">
    <property type="protein sequence ID" value="KAA8818049.1"/>
    <property type="molecule type" value="Genomic_DNA"/>
</dbReference>
<comment type="similarity">
    <text evidence="1">Belongs to the bacterial solute-binding protein 1 family.</text>
</comment>
<sequence>MKAFNKIMAGVASLAMLVGVSACGSSGGSGDTASNTASGGTQDVTLTVWAPQEDQTDSNSWLPKMEEAFKQAHPEYNITFKNSVVSEADAGTTVKQDPSAAADVYLFASDQLGTLIDAKAIGQLSDDGLAQVKQQNSDVMIQSVTGEDGEVYGVPFTGNTWFMYYNKSKFTEQDVKSLDTMLEKGKVSYLIGDSWHLPAFYMGDSGASLFGKDSLTASDGLKLGSHAAGITKYLVNMSKNPNYVNGAEGAGLAGMQNGTVDALFSGSWDAAKVKEALGDNYGVAVPPTFTVDGQQLQLTPFAGSKAVGYNPNTDHYEVAAMFAAYLGSTEAQKAHYDMRQIIPSDKSLASDSAIAADPMAKAQIDTVNNASVVQPVISQMADFWKPAESFGKGILNGEVTVDNAAEKTEAWASGYNFK</sequence>
<dbReference type="InterPro" id="IPR006059">
    <property type="entry name" value="SBP"/>
</dbReference>
<dbReference type="GO" id="GO:0042956">
    <property type="term" value="P:maltodextrin transmembrane transport"/>
    <property type="evidence" value="ECO:0007669"/>
    <property type="project" value="TreeGrafter"/>
</dbReference>
<dbReference type="GO" id="GO:0055052">
    <property type="term" value="C:ATP-binding cassette (ABC) transporter complex, substrate-binding subunit-containing"/>
    <property type="evidence" value="ECO:0007669"/>
    <property type="project" value="TreeGrafter"/>
</dbReference>
<reference evidence="7 8" key="1">
    <citation type="journal article" date="2019" name="Syst. Appl. Microbiol.">
        <title>Characterization of Bifidobacterium species in feaces of the Egyptian fruit bat: Description of B. vespertilionis sp. nov. and B. rousetti sp. nov.</title>
        <authorList>
            <person name="Modesto M."/>
            <person name="Satti M."/>
            <person name="Watanabe K."/>
            <person name="Puglisi E."/>
            <person name="Morelli L."/>
            <person name="Huang C.-H."/>
            <person name="Liou J.-S."/>
            <person name="Miyashita M."/>
            <person name="Tamura T."/>
            <person name="Saito S."/>
            <person name="Mori K."/>
            <person name="Huang L."/>
            <person name="Sciavilla P."/>
            <person name="Sandri C."/>
            <person name="Spiezio C."/>
            <person name="Vitali F."/>
            <person name="Cavalieri D."/>
            <person name="Perpetuini G."/>
            <person name="Tofalo R."/>
            <person name="Bonetti A."/>
            <person name="Arita M."/>
            <person name="Mattarelli P."/>
        </authorList>
    </citation>
    <scope>NUCLEOTIDE SEQUENCE [LARGE SCALE GENOMIC DNA]</scope>
    <source>
        <strain evidence="5 8">RST16</strain>
        <strain evidence="6 7">RST8</strain>
    </source>
</reference>